<dbReference type="EC" id="2.7.11.1" evidence="3"/>
<dbReference type="Gene3D" id="3.90.810.10">
    <property type="entry name" value="CRIB domain"/>
    <property type="match status" value="1"/>
</dbReference>
<dbReference type="FunFam" id="1.10.510.10:FF:000011">
    <property type="entry name" value="Non-specific serine/threonine protein kinase"/>
    <property type="match status" value="1"/>
</dbReference>
<dbReference type="SMART" id="SM00220">
    <property type="entry name" value="S_TKc"/>
    <property type="match status" value="1"/>
</dbReference>
<organism evidence="15 16">
    <name type="scientific">Schistosoma japonicum</name>
    <name type="common">Blood fluke</name>
    <dbReference type="NCBI Taxonomy" id="6182"/>
    <lineage>
        <taxon>Eukaryota</taxon>
        <taxon>Metazoa</taxon>
        <taxon>Spiralia</taxon>
        <taxon>Lophotrochozoa</taxon>
        <taxon>Platyhelminthes</taxon>
        <taxon>Trematoda</taxon>
        <taxon>Digenea</taxon>
        <taxon>Strigeidida</taxon>
        <taxon>Schistosomatoidea</taxon>
        <taxon>Schistosomatidae</taxon>
        <taxon>Schistosoma</taxon>
    </lineage>
</organism>
<proteinExistence type="inferred from homology"/>
<feature type="region of interest" description="Disordered" evidence="13">
    <location>
        <begin position="273"/>
        <end position="302"/>
    </location>
</feature>
<keyword evidence="16" id="KW-1185">Reference proteome</keyword>
<evidence type="ECO:0000256" key="7">
    <source>
        <dbReference type="ARBA" id="ARBA00022741"/>
    </source>
</evidence>
<dbReference type="Pfam" id="PF00786">
    <property type="entry name" value="PBD"/>
    <property type="match status" value="1"/>
</dbReference>
<evidence type="ECO:0000256" key="13">
    <source>
        <dbReference type="SAM" id="MobiDB-lite"/>
    </source>
</evidence>
<name>A0A4Z2D352_SCHJA</name>
<feature type="compositionally biased region" description="Acidic residues" evidence="13">
    <location>
        <begin position="582"/>
        <end position="615"/>
    </location>
</feature>
<dbReference type="GO" id="GO:0005737">
    <property type="term" value="C:cytoplasm"/>
    <property type="evidence" value="ECO:0007669"/>
    <property type="project" value="UniProtKB-SubCell"/>
</dbReference>
<dbReference type="GO" id="GO:0004674">
    <property type="term" value="F:protein serine/threonine kinase activity"/>
    <property type="evidence" value="ECO:0007669"/>
    <property type="project" value="UniProtKB-KW"/>
</dbReference>
<comment type="similarity">
    <text evidence="2">Belongs to the protein kinase superfamily. STE Ser/Thr protein kinase family. STE20 subfamily.</text>
</comment>
<dbReference type="InterPro" id="IPR008271">
    <property type="entry name" value="Ser/Thr_kinase_AS"/>
</dbReference>
<dbReference type="PROSITE" id="PS50011">
    <property type="entry name" value="PROTEIN_KINASE_DOM"/>
    <property type="match status" value="1"/>
</dbReference>
<evidence type="ECO:0000256" key="4">
    <source>
        <dbReference type="ARBA" id="ARBA00022490"/>
    </source>
</evidence>
<evidence type="ECO:0000256" key="10">
    <source>
        <dbReference type="ARBA" id="ARBA00047899"/>
    </source>
</evidence>
<comment type="catalytic activity">
    <reaction evidence="11">
        <text>L-seryl-[protein] + ATP = O-phospho-L-seryl-[protein] + ADP + H(+)</text>
        <dbReference type="Rhea" id="RHEA:17989"/>
        <dbReference type="Rhea" id="RHEA-COMP:9863"/>
        <dbReference type="Rhea" id="RHEA-COMP:11604"/>
        <dbReference type="ChEBI" id="CHEBI:15378"/>
        <dbReference type="ChEBI" id="CHEBI:29999"/>
        <dbReference type="ChEBI" id="CHEBI:30616"/>
        <dbReference type="ChEBI" id="CHEBI:83421"/>
        <dbReference type="ChEBI" id="CHEBI:456216"/>
        <dbReference type="EC" id="2.7.11.1"/>
    </reaction>
</comment>
<keyword evidence="7 12" id="KW-0547">Nucleotide-binding</keyword>
<dbReference type="InterPro" id="IPR017441">
    <property type="entry name" value="Protein_kinase_ATP_BS"/>
</dbReference>
<keyword evidence="8 15" id="KW-0418">Kinase</keyword>
<evidence type="ECO:0000256" key="11">
    <source>
        <dbReference type="ARBA" id="ARBA00048679"/>
    </source>
</evidence>
<dbReference type="InterPro" id="IPR051931">
    <property type="entry name" value="PAK3-like"/>
</dbReference>
<dbReference type="OrthoDB" id="2914378at2759"/>
<dbReference type="InterPro" id="IPR011009">
    <property type="entry name" value="Kinase-like_dom_sf"/>
</dbReference>
<dbReference type="PROSITE" id="PS00107">
    <property type="entry name" value="PROTEIN_KINASE_ATP"/>
    <property type="match status" value="1"/>
</dbReference>
<sequence length="1122" mass="121015">MMPDRSYSQANNSGEDSQVISSAGSFCELSDHICPTENNLSRLSPPSATFLIHGSEISNHAPAPPVRSSSTLRKKDKPVLPPSKPLPTPPGKEEKKKKKVKMFRFPKFGRSEKTEPQISCPTGVTHNLHVAFDKSTGEIKGLPISWQMLLTASNISRTEQEKNPEILLGVLQCFDESAKQKDKYMTNVSVITNSSGSVESMNSTSRSCSVSSQSMPLAPGHCDISCLHSASYPSAAFSSATPISAEENNLVMSMAENNLTGITISSSALPATTHSYGGSNSSGRGSSCTTNSGSVGGRGVSGGVPNGLSAASLVELTSNHTHGCPSAPGRRTSTGGAVFLGGISPTRTFGGGRASGSTIPEMSPALGNHRNTSNAGDVIHSELDSIISANSGTLTNGQLLNHGRHPRDTNLVADGHNGHSTVSVPTLPITYDISLGELSSSRSSGCSLSCSGASGSISISGLASSVSMVGHLFGGASSNENSPTSMVPLTNLSSHQSSLPYNNCCSSYTSSPPPVPPHATVMLRNLDFSESCTNNLEINSVKEEGTLRHTSSFQNTNPQSSLCLPCHGDILVPESCVMVGESSDEDEDDEYEDHEQDEDEEEGDEELGEDEEESENEHSELSNNEITTSQVTVEWMTSSETGSNLPTPMTMSKESENAVSNETSDNRNGVSVSNNKAFSPNTSENVMNLITTSKDNGISKIQSSNFDRIVPPAIPVKPQGLTHVFRTQQQQQQTKMQQSPHFFPQQLPTNNKVDSNNNTIITTTTVEDVAKSTTPSAPRRRTGNHRLTDQQVHEKLRAIVSKGDPYQKYRIVDKIGQGASGVVYSGYEIATGNLVAIKQMNLAQQPKKELIINEILVMKANRQANIVNYLDSYLVSTSITSNIDHHMNGSNHKHQQQDHNDSLNSSTISSGNSSSKGEELWVVMEYLDGGSLTDVVTETCMEEGHIASICREILHALEFLHSNRVIHRDIKSDNILLGMDGSVKLTDFGFCAQLSNDGTKRSTMVGTPYWMAPEVVLRKQYGPKVDIWSLGIMAIEMVDGEPPYLNENPVRALYLIATNGKPEIKERDRLSSIFLNFLDRCLEVDVEQRATAIELLQHPFICRCSKPLSSLIPLINLAREQK</sequence>
<evidence type="ECO:0000256" key="6">
    <source>
        <dbReference type="ARBA" id="ARBA00022679"/>
    </source>
</evidence>
<dbReference type="SMART" id="SM00285">
    <property type="entry name" value="PBD"/>
    <property type="match status" value="1"/>
</dbReference>
<feature type="region of interest" description="Disordered" evidence="13">
    <location>
        <begin position="580"/>
        <end position="679"/>
    </location>
</feature>
<evidence type="ECO:0000256" key="1">
    <source>
        <dbReference type="ARBA" id="ARBA00004496"/>
    </source>
</evidence>
<accession>A0A4Z2D352</accession>
<feature type="region of interest" description="Disordered" evidence="13">
    <location>
        <begin position="1"/>
        <end position="21"/>
    </location>
</feature>
<feature type="compositionally biased region" description="Low complexity" evidence="13">
    <location>
        <begin position="902"/>
        <end position="914"/>
    </location>
</feature>
<dbReference type="AlphaFoldDB" id="A0A4Z2D352"/>
<dbReference type="GO" id="GO:0005524">
    <property type="term" value="F:ATP binding"/>
    <property type="evidence" value="ECO:0007669"/>
    <property type="project" value="UniProtKB-UniRule"/>
</dbReference>
<dbReference type="EMBL" id="SKCS01000333">
    <property type="protein sequence ID" value="TNN10869.1"/>
    <property type="molecule type" value="Genomic_DNA"/>
</dbReference>
<feature type="compositionally biased region" description="Polar residues" evidence="13">
    <location>
        <begin position="626"/>
        <end position="679"/>
    </location>
</feature>
<evidence type="ECO:0000256" key="2">
    <source>
        <dbReference type="ARBA" id="ARBA00008874"/>
    </source>
</evidence>
<protein>
    <recommendedName>
        <fullName evidence="3">non-specific serine/threonine protein kinase</fullName>
        <ecNumber evidence="3">2.7.11.1</ecNumber>
    </recommendedName>
</protein>
<dbReference type="InterPro" id="IPR036936">
    <property type="entry name" value="CRIB_dom_sf"/>
</dbReference>
<evidence type="ECO:0000256" key="9">
    <source>
        <dbReference type="ARBA" id="ARBA00022840"/>
    </source>
</evidence>
<evidence type="ECO:0000256" key="12">
    <source>
        <dbReference type="PROSITE-ProRule" id="PRU10141"/>
    </source>
</evidence>
<dbReference type="InterPro" id="IPR000095">
    <property type="entry name" value="CRIB_dom"/>
</dbReference>
<dbReference type="Proteomes" id="UP000311919">
    <property type="component" value="Unassembled WGS sequence"/>
</dbReference>
<evidence type="ECO:0000256" key="5">
    <source>
        <dbReference type="ARBA" id="ARBA00022527"/>
    </source>
</evidence>
<dbReference type="STRING" id="6182.A0A4Z2D352"/>
<feature type="compositionally biased region" description="Low complexity" evidence="13">
    <location>
        <begin position="275"/>
        <end position="293"/>
    </location>
</feature>
<comment type="catalytic activity">
    <reaction evidence="10">
        <text>L-threonyl-[protein] + ATP = O-phospho-L-threonyl-[protein] + ADP + H(+)</text>
        <dbReference type="Rhea" id="RHEA:46608"/>
        <dbReference type="Rhea" id="RHEA-COMP:11060"/>
        <dbReference type="Rhea" id="RHEA-COMP:11605"/>
        <dbReference type="ChEBI" id="CHEBI:15378"/>
        <dbReference type="ChEBI" id="CHEBI:30013"/>
        <dbReference type="ChEBI" id="CHEBI:30616"/>
        <dbReference type="ChEBI" id="CHEBI:61977"/>
        <dbReference type="ChEBI" id="CHEBI:456216"/>
        <dbReference type="EC" id="2.7.11.1"/>
    </reaction>
</comment>
<gene>
    <name evidence="15" type="ORF">EWB00_005007</name>
</gene>
<evidence type="ECO:0000256" key="3">
    <source>
        <dbReference type="ARBA" id="ARBA00012513"/>
    </source>
</evidence>
<evidence type="ECO:0000313" key="16">
    <source>
        <dbReference type="Proteomes" id="UP000311919"/>
    </source>
</evidence>
<evidence type="ECO:0000313" key="15">
    <source>
        <dbReference type="EMBL" id="TNN10869.1"/>
    </source>
</evidence>
<evidence type="ECO:0000256" key="8">
    <source>
        <dbReference type="ARBA" id="ARBA00022777"/>
    </source>
</evidence>
<dbReference type="Gene3D" id="1.10.510.10">
    <property type="entry name" value="Transferase(Phosphotransferase) domain 1"/>
    <property type="match status" value="1"/>
</dbReference>
<evidence type="ECO:0000259" key="14">
    <source>
        <dbReference type="PROSITE" id="PS50011"/>
    </source>
</evidence>
<feature type="domain" description="Protein kinase" evidence="14">
    <location>
        <begin position="809"/>
        <end position="1101"/>
    </location>
</feature>
<keyword evidence="9 12" id="KW-0067">ATP-binding</keyword>
<feature type="region of interest" description="Disordered" evidence="13">
    <location>
        <begin position="885"/>
        <end position="914"/>
    </location>
</feature>
<comment type="caution">
    <text evidence="15">The sequence shown here is derived from an EMBL/GenBank/DDBJ whole genome shotgun (WGS) entry which is preliminary data.</text>
</comment>
<dbReference type="PANTHER" id="PTHR45832:SF22">
    <property type="entry name" value="SERINE_THREONINE-PROTEIN KINASE SAMKA-RELATED"/>
    <property type="match status" value="1"/>
</dbReference>
<feature type="compositionally biased region" description="Pro residues" evidence="13">
    <location>
        <begin position="79"/>
        <end position="90"/>
    </location>
</feature>
<keyword evidence="5" id="KW-0723">Serine/threonine-protein kinase</keyword>
<dbReference type="InterPro" id="IPR000719">
    <property type="entry name" value="Prot_kinase_dom"/>
</dbReference>
<dbReference type="Gene3D" id="3.30.200.20">
    <property type="entry name" value="Phosphorylase Kinase, domain 1"/>
    <property type="match status" value="1"/>
</dbReference>
<feature type="binding site" evidence="12">
    <location>
        <position position="838"/>
    </location>
    <ligand>
        <name>ATP</name>
        <dbReference type="ChEBI" id="CHEBI:30616"/>
    </ligand>
</feature>
<keyword evidence="6" id="KW-0808">Transferase</keyword>
<dbReference type="Pfam" id="PF00069">
    <property type="entry name" value="Pkinase"/>
    <property type="match status" value="1"/>
</dbReference>
<dbReference type="SUPFAM" id="SSF56112">
    <property type="entry name" value="Protein kinase-like (PK-like)"/>
    <property type="match status" value="1"/>
</dbReference>
<dbReference type="PROSITE" id="PS00108">
    <property type="entry name" value="PROTEIN_KINASE_ST"/>
    <property type="match status" value="1"/>
</dbReference>
<reference evidence="15 16" key="1">
    <citation type="submission" date="2019-03" db="EMBL/GenBank/DDBJ databases">
        <title>An improved genome assembly of the fluke Schistosoma japonicum.</title>
        <authorList>
            <person name="Hu W."/>
            <person name="Luo F."/>
            <person name="Yin M."/>
            <person name="Mo X."/>
            <person name="Sun C."/>
            <person name="Wu Q."/>
            <person name="Zhu B."/>
            <person name="Xiang M."/>
            <person name="Wang J."/>
            <person name="Wang Y."/>
            <person name="Zhang T."/>
            <person name="Xu B."/>
            <person name="Zheng H."/>
            <person name="Feng Z."/>
        </authorList>
    </citation>
    <scope>NUCLEOTIDE SEQUENCE [LARGE SCALE GENOMIC DNA]</scope>
    <source>
        <strain evidence="15">HuSjv2</strain>
        <tissue evidence="15">Worms</tissue>
    </source>
</reference>
<dbReference type="PANTHER" id="PTHR45832">
    <property type="entry name" value="SERINE/THREONINE-PROTEIN KINASE SAMKA-RELATED-RELATED"/>
    <property type="match status" value="1"/>
</dbReference>
<keyword evidence="4" id="KW-0963">Cytoplasm</keyword>
<comment type="subcellular location">
    <subcellularLocation>
        <location evidence="1">Cytoplasm</location>
    </subcellularLocation>
</comment>
<feature type="region of interest" description="Disordered" evidence="13">
    <location>
        <begin position="56"/>
        <end position="100"/>
    </location>
</feature>